<comment type="caution">
    <text evidence="1">The sequence shown here is derived from an EMBL/GenBank/DDBJ whole genome shotgun (WGS) entry which is preliminary data.</text>
</comment>
<dbReference type="Proteomes" id="UP001231649">
    <property type="component" value="Chromosome 20"/>
</dbReference>
<dbReference type="EMBL" id="CM056796">
    <property type="protein sequence ID" value="KAJ8714012.1"/>
    <property type="molecule type" value="Genomic_DNA"/>
</dbReference>
<evidence type="ECO:0000313" key="1">
    <source>
        <dbReference type="EMBL" id="KAJ8714012.1"/>
    </source>
</evidence>
<proteinExistence type="predicted"/>
<gene>
    <name evidence="1" type="ORF">PYW08_007632</name>
</gene>
<evidence type="ECO:0000313" key="2">
    <source>
        <dbReference type="Proteomes" id="UP001231649"/>
    </source>
</evidence>
<accession>A0ACC2QHD0</accession>
<protein>
    <submittedName>
        <fullName evidence="1">Uncharacterized protein</fullName>
    </submittedName>
</protein>
<reference evidence="1" key="1">
    <citation type="submission" date="2023-03" db="EMBL/GenBank/DDBJ databases">
        <title>Chromosome-level genomes of two armyworms, Mythimna separata and Mythimna loreyi, provide insights into the biosynthesis and reception of sex pheromones.</title>
        <authorList>
            <person name="Zhao H."/>
        </authorList>
    </citation>
    <scope>NUCLEOTIDE SEQUENCE</scope>
    <source>
        <strain evidence="1">BeijingLab</strain>
    </source>
</reference>
<keyword evidence="2" id="KW-1185">Reference proteome</keyword>
<sequence length="668" mass="74785">MILINIVLVCVVAVFVRDSVAEPPKFRILAPPFVCPKDKNSVIDKPDNTIITLQTEPGIPVEFLWVVRWQPLVAPSQRFTLALWHAVRELEQKLNYPQLETNVFVINNTELLTGVKYLFNVTAKTYNEEIGTQKYFEIDNSKGDPKLLIEGQSDMFAIELLGGQLAYADIDFILEAQVTTCFRTHDYYFVWTVTSAEDNVAVSDVKGARLVIRPNTLTPGQSYDVLCQVYKYSNGDFITQNSLPFRVLHRNLSVNFNVDLLAVSTETPFKLYTDITKLDYLGEGMTIAWECTFRGEPVDTFYETDDEGTLSFPSGLAYEGEYLIQLTVTVLGQTVADRTTARVSAQESRLPVIQMIQMPRMVNEGSVVTIKANISGIMPGCTVIWYFRSQHCLVSEFSTATDICDDNPHGTRISEPVNFNSLEGNFLSELTDYTNETTSKTMSAHMDARAGRVRVVVECHCVKEENCTSDGEVYADVIFQLNDRPDAGYVLVMPEIGTAMETVFRLSTRPVVDTSRPLRYSFYVNLNNNDTLLLGSYLEHNAMEAFLPYIEGGTFVWVEVCDSLGACTIGASSIVPIAPGVARTVEALLEDVRANVRRCELMALRRLAACAIVTYTNTDQVEALSVFTTSLLNILGGIEERCIETHYDEHNEFLSWLQSVGIETAKLM</sequence>
<name>A0ACC2QHD0_9NEOP</name>
<organism evidence="1 2">
    <name type="scientific">Mythimna loreyi</name>
    <dbReference type="NCBI Taxonomy" id="667449"/>
    <lineage>
        <taxon>Eukaryota</taxon>
        <taxon>Metazoa</taxon>
        <taxon>Ecdysozoa</taxon>
        <taxon>Arthropoda</taxon>
        <taxon>Hexapoda</taxon>
        <taxon>Insecta</taxon>
        <taxon>Pterygota</taxon>
        <taxon>Neoptera</taxon>
        <taxon>Endopterygota</taxon>
        <taxon>Lepidoptera</taxon>
        <taxon>Glossata</taxon>
        <taxon>Ditrysia</taxon>
        <taxon>Noctuoidea</taxon>
        <taxon>Noctuidae</taxon>
        <taxon>Noctuinae</taxon>
        <taxon>Hadenini</taxon>
        <taxon>Mythimna</taxon>
    </lineage>
</organism>